<dbReference type="Proteomes" id="UP000887300">
    <property type="component" value="Unassembled WGS sequence"/>
</dbReference>
<dbReference type="EMBL" id="JABBHS010000191">
    <property type="protein sequence ID" value="MBU2722815.1"/>
    <property type="molecule type" value="Genomic_DNA"/>
</dbReference>
<evidence type="ECO:0000313" key="2">
    <source>
        <dbReference type="EMBL" id="MBU2722815.1"/>
    </source>
</evidence>
<name>A0A8X8GBM0_ACIFI</name>
<keyword evidence="1" id="KW-0812">Transmembrane</keyword>
<comment type="caution">
    <text evidence="2">The sequence shown here is derived from an EMBL/GenBank/DDBJ whole genome shotgun (WGS) entry which is preliminary data.</text>
</comment>
<organism evidence="2 3">
    <name type="scientific">Acidithiobacillus ferridurans</name>
    <dbReference type="NCBI Taxonomy" id="1232575"/>
    <lineage>
        <taxon>Bacteria</taxon>
        <taxon>Pseudomonadati</taxon>
        <taxon>Pseudomonadota</taxon>
        <taxon>Acidithiobacillia</taxon>
        <taxon>Acidithiobacillales</taxon>
        <taxon>Acidithiobacillaceae</taxon>
        <taxon>Acidithiobacillus</taxon>
    </lineage>
</organism>
<feature type="transmembrane region" description="Helical" evidence="1">
    <location>
        <begin position="12"/>
        <end position="41"/>
    </location>
</feature>
<dbReference type="RefSeq" id="WP_215886173.1">
    <property type="nucleotide sequence ID" value="NZ_CP134225.1"/>
</dbReference>
<accession>A0A8X8GBM0</accession>
<proteinExistence type="predicted"/>
<protein>
    <submittedName>
        <fullName evidence="2">Uncharacterized protein</fullName>
    </submittedName>
</protein>
<reference evidence="2" key="1">
    <citation type="journal article" date="2021" name="ISME J.">
        <title>Genomic evolution of the class Acidithiobacillia: deep-branching Proteobacteria living in extreme acidic conditions.</title>
        <authorList>
            <person name="Moya-Beltran A."/>
            <person name="Beard S."/>
            <person name="Rojas-Villalobos C."/>
            <person name="Issotta F."/>
            <person name="Gallardo Y."/>
            <person name="Ulloa R."/>
            <person name="Giaveno A."/>
            <person name="Degli Esposti M."/>
            <person name="Johnson D.B."/>
            <person name="Quatrini R."/>
        </authorList>
    </citation>
    <scope>NUCLEOTIDE SEQUENCE</scope>
    <source>
        <strain evidence="2">DSM 583</strain>
    </source>
</reference>
<evidence type="ECO:0000313" key="3">
    <source>
        <dbReference type="Proteomes" id="UP000887300"/>
    </source>
</evidence>
<gene>
    <name evidence="2" type="ORF">HF568_06255</name>
</gene>
<keyword evidence="1" id="KW-0472">Membrane</keyword>
<evidence type="ECO:0000256" key="1">
    <source>
        <dbReference type="SAM" id="Phobius"/>
    </source>
</evidence>
<sequence>MSKVREGVIDVFWALVSMCMLAVLSLPLALSIFVAITIWLLPWAIGQYLSWAHILSILNGPGAPHDLFLDAKFVFKVSWIITLGAKLMVLADDQNIARMVRGACTNRHFELASEDVALGDAGGGK</sequence>
<dbReference type="AlphaFoldDB" id="A0A8X8GBM0"/>
<keyword evidence="1" id="KW-1133">Transmembrane helix</keyword>
<feature type="transmembrane region" description="Helical" evidence="1">
    <location>
        <begin position="73"/>
        <end position="91"/>
    </location>
</feature>